<proteinExistence type="predicted"/>
<dbReference type="EMBL" id="BMCB01000008">
    <property type="protein sequence ID" value="GGA91866.1"/>
    <property type="molecule type" value="Genomic_DNA"/>
</dbReference>
<keyword evidence="1" id="KW-1133">Transmembrane helix</keyword>
<dbReference type="RefSeq" id="WP_095117504.1">
    <property type="nucleotide sequence ID" value="NZ_CP027848.1"/>
</dbReference>
<dbReference type="Proteomes" id="UP000652995">
    <property type="component" value="Unassembled WGS sequence"/>
</dbReference>
<reference evidence="3" key="1">
    <citation type="journal article" date="2019" name="Int. J. Syst. Evol. Microbiol.">
        <title>The Global Catalogue of Microorganisms (GCM) 10K type strain sequencing project: providing services to taxonomists for standard genome sequencing and annotation.</title>
        <authorList>
            <consortium name="The Broad Institute Genomics Platform"/>
            <consortium name="The Broad Institute Genome Sequencing Center for Infectious Disease"/>
            <person name="Wu L."/>
            <person name="Ma J."/>
        </authorList>
    </citation>
    <scope>NUCLEOTIDE SEQUENCE [LARGE SCALE GENOMIC DNA]</scope>
    <source>
        <strain evidence="3">CCM 4175</strain>
    </source>
</reference>
<gene>
    <name evidence="2" type="ORF">GCM10007183_15030</name>
</gene>
<feature type="transmembrane region" description="Helical" evidence="1">
    <location>
        <begin position="18"/>
        <end position="39"/>
    </location>
</feature>
<comment type="caution">
    <text evidence="2">The sequence shown here is derived from an EMBL/GenBank/DDBJ whole genome shotgun (WGS) entry which is preliminary data.</text>
</comment>
<evidence type="ECO:0000313" key="2">
    <source>
        <dbReference type="EMBL" id="GGA91866.1"/>
    </source>
</evidence>
<name>A0ABQ1HWE9_9STAP</name>
<keyword evidence="1" id="KW-0472">Membrane</keyword>
<sequence length="63" mass="7344">MIKKYYFVVVEQSTSVKLIAFVIVSVILFYIGLMIGLWMNHDDIFKVLNPNFFRYFSETLGGS</sequence>
<organism evidence="2 3">
    <name type="scientific">Staphylococcus muscae</name>
    <dbReference type="NCBI Taxonomy" id="1294"/>
    <lineage>
        <taxon>Bacteria</taxon>
        <taxon>Bacillati</taxon>
        <taxon>Bacillota</taxon>
        <taxon>Bacilli</taxon>
        <taxon>Bacillales</taxon>
        <taxon>Staphylococcaceae</taxon>
        <taxon>Staphylococcus</taxon>
    </lineage>
</organism>
<accession>A0ABQ1HWE9</accession>
<keyword evidence="1" id="KW-0812">Transmembrane</keyword>
<evidence type="ECO:0000256" key="1">
    <source>
        <dbReference type="SAM" id="Phobius"/>
    </source>
</evidence>
<evidence type="ECO:0008006" key="4">
    <source>
        <dbReference type="Google" id="ProtNLM"/>
    </source>
</evidence>
<protein>
    <recommendedName>
        <fullName evidence="4">DNA-directed RNA polymerase subunit beta</fullName>
    </recommendedName>
</protein>
<evidence type="ECO:0000313" key="3">
    <source>
        <dbReference type="Proteomes" id="UP000652995"/>
    </source>
</evidence>
<keyword evidence="3" id="KW-1185">Reference proteome</keyword>